<keyword evidence="6" id="KW-0540">Nuclease</keyword>
<dbReference type="InterPro" id="IPR047021">
    <property type="entry name" value="REXO1/3/4-like"/>
</dbReference>
<gene>
    <name evidence="13" type="ORF">HG537_0H01590</name>
</gene>
<keyword evidence="5" id="KW-0698">rRNA processing</keyword>
<dbReference type="FunFam" id="3.30.420.10:FF:000031">
    <property type="entry name" value="RNA exonuclease 1"/>
    <property type="match status" value="1"/>
</dbReference>
<comment type="similarity">
    <text evidence="3">Belongs to the REXO1/REXO3 family.</text>
</comment>
<reference evidence="13 14" key="1">
    <citation type="submission" date="2020-06" db="EMBL/GenBank/DDBJ databases">
        <title>The yeast mating-type switching endonuclease HO is a domesticated member of an unorthodox homing genetic element family.</title>
        <authorList>
            <person name="Coughlan A.Y."/>
            <person name="Lombardi L."/>
            <person name="Braun-Galleani S."/>
            <person name="Martos A.R."/>
            <person name="Galeote V."/>
            <person name="Bigey F."/>
            <person name="Dequin S."/>
            <person name="Byrne K.P."/>
            <person name="Wolfe K.H."/>
        </authorList>
    </citation>
    <scope>NUCLEOTIDE SEQUENCE [LARGE SCALE GENOMIC DNA]</scope>
    <source>
        <strain evidence="13 14">CBS2947</strain>
    </source>
</reference>
<evidence type="ECO:0000256" key="4">
    <source>
        <dbReference type="ARBA" id="ARBA00022490"/>
    </source>
</evidence>
<keyword evidence="8" id="KW-0269">Exonuclease</keyword>
<accession>A0A7H9HZP2</accession>
<dbReference type="GO" id="GO:0005737">
    <property type="term" value="C:cytoplasm"/>
    <property type="evidence" value="ECO:0007669"/>
    <property type="project" value="UniProtKB-SubCell"/>
</dbReference>
<evidence type="ECO:0000256" key="10">
    <source>
        <dbReference type="ARBA" id="ARBA00037201"/>
    </source>
</evidence>
<dbReference type="GO" id="GO:0003676">
    <property type="term" value="F:nucleic acid binding"/>
    <property type="evidence" value="ECO:0007669"/>
    <property type="project" value="InterPro"/>
</dbReference>
<evidence type="ECO:0000256" key="9">
    <source>
        <dbReference type="ARBA" id="ARBA00023242"/>
    </source>
</evidence>
<evidence type="ECO:0000256" key="3">
    <source>
        <dbReference type="ARBA" id="ARBA00006357"/>
    </source>
</evidence>
<evidence type="ECO:0000256" key="6">
    <source>
        <dbReference type="ARBA" id="ARBA00022722"/>
    </source>
</evidence>
<dbReference type="Pfam" id="PF00929">
    <property type="entry name" value="RNase_T"/>
    <property type="match status" value="1"/>
</dbReference>
<dbReference type="Proteomes" id="UP000510647">
    <property type="component" value="Chromosome 8"/>
</dbReference>
<evidence type="ECO:0000256" key="7">
    <source>
        <dbReference type="ARBA" id="ARBA00022801"/>
    </source>
</evidence>
<dbReference type="OrthoDB" id="3996471at2759"/>
<feature type="domain" description="Exonuclease" evidence="12">
    <location>
        <begin position="233"/>
        <end position="389"/>
    </location>
</feature>
<keyword evidence="9" id="KW-0539">Nucleus</keyword>
<name>A0A7H9HZP2_9SACH</name>
<evidence type="ECO:0000256" key="11">
    <source>
        <dbReference type="ARBA" id="ARBA00039985"/>
    </source>
</evidence>
<keyword evidence="7" id="KW-0378">Hydrolase</keyword>
<comment type="function">
    <text evidence="10">3' to 5' exoribonuclease required for proper 3' end maturation of MRP RNA and of the U5L snRNA.</text>
</comment>
<evidence type="ECO:0000256" key="2">
    <source>
        <dbReference type="ARBA" id="ARBA00004496"/>
    </source>
</evidence>
<dbReference type="GO" id="GO:0010629">
    <property type="term" value="P:negative regulation of gene expression"/>
    <property type="evidence" value="ECO:0007669"/>
    <property type="project" value="UniProtKB-ARBA"/>
</dbReference>
<dbReference type="InterPro" id="IPR036397">
    <property type="entry name" value="RNaseH_sf"/>
</dbReference>
<dbReference type="GO" id="GO:0006364">
    <property type="term" value="P:rRNA processing"/>
    <property type="evidence" value="ECO:0007669"/>
    <property type="project" value="UniProtKB-KW"/>
</dbReference>
<proteinExistence type="inferred from homology"/>
<dbReference type="GO" id="GO:0005634">
    <property type="term" value="C:nucleus"/>
    <property type="evidence" value="ECO:0007669"/>
    <property type="project" value="UniProtKB-SubCell"/>
</dbReference>
<dbReference type="Gene3D" id="3.30.420.10">
    <property type="entry name" value="Ribonuclease H-like superfamily/Ribonuclease H"/>
    <property type="match status" value="1"/>
</dbReference>
<dbReference type="PANTHER" id="PTHR12801:SF118">
    <property type="entry name" value="RNA EXONUCLEASE 3"/>
    <property type="match status" value="1"/>
</dbReference>
<evidence type="ECO:0000259" key="12">
    <source>
        <dbReference type="SMART" id="SM00479"/>
    </source>
</evidence>
<keyword evidence="14" id="KW-1185">Reference proteome</keyword>
<dbReference type="CDD" id="cd06145">
    <property type="entry name" value="REX1_like"/>
    <property type="match status" value="1"/>
</dbReference>
<dbReference type="PANTHER" id="PTHR12801">
    <property type="entry name" value="RNA EXONUCLEASE REXO1 / RECO3 FAMILY MEMBER-RELATED"/>
    <property type="match status" value="1"/>
</dbReference>
<dbReference type="InterPro" id="IPR012337">
    <property type="entry name" value="RNaseH-like_sf"/>
</dbReference>
<dbReference type="GO" id="GO:0004527">
    <property type="term" value="F:exonuclease activity"/>
    <property type="evidence" value="ECO:0007669"/>
    <property type="project" value="UniProtKB-KW"/>
</dbReference>
<dbReference type="EMBL" id="CP059274">
    <property type="protein sequence ID" value="QLQ82397.1"/>
    <property type="molecule type" value="Genomic_DNA"/>
</dbReference>
<dbReference type="SMART" id="SM00479">
    <property type="entry name" value="EXOIII"/>
    <property type="match status" value="1"/>
</dbReference>
<dbReference type="InterPro" id="IPR034922">
    <property type="entry name" value="REX1-like_exo"/>
</dbReference>
<evidence type="ECO:0000313" key="13">
    <source>
        <dbReference type="EMBL" id="QLQ82397.1"/>
    </source>
</evidence>
<evidence type="ECO:0000256" key="1">
    <source>
        <dbReference type="ARBA" id="ARBA00004123"/>
    </source>
</evidence>
<comment type="subcellular location">
    <subcellularLocation>
        <location evidence="2">Cytoplasm</location>
    </subcellularLocation>
    <subcellularLocation>
        <location evidence="1">Nucleus</location>
    </subcellularLocation>
</comment>
<keyword evidence="4" id="KW-0963">Cytoplasm</keyword>
<dbReference type="SUPFAM" id="SSF53098">
    <property type="entry name" value="Ribonuclease H-like"/>
    <property type="match status" value="1"/>
</dbReference>
<organism evidence="13 14">
    <name type="scientific">Torulaspora globosa</name>
    <dbReference type="NCBI Taxonomy" id="48254"/>
    <lineage>
        <taxon>Eukaryota</taxon>
        <taxon>Fungi</taxon>
        <taxon>Dikarya</taxon>
        <taxon>Ascomycota</taxon>
        <taxon>Saccharomycotina</taxon>
        <taxon>Saccharomycetes</taxon>
        <taxon>Saccharomycetales</taxon>
        <taxon>Saccharomycetaceae</taxon>
        <taxon>Torulaspora</taxon>
    </lineage>
</organism>
<evidence type="ECO:0000256" key="8">
    <source>
        <dbReference type="ARBA" id="ARBA00022839"/>
    </source>
</evidence>
<dbReference type="AlphaFoldDB" id="A0A7H9HZP2"/>
<evidence type="ECO:0000313" key="14">
    <source>
        <dbReference type="Proteomes" id="UP000510647"/>
    </source>
</evidence>
<evidence type="ECO:0000256" key="5">
    <source>
        <dbReference type="ARBA" id="ARBA00022552"/>
    </source>
</evidence>
<protein>
    <recommendedName>
        <fullName evidence="11">RNA exonuclease 3</fullName>
    </recommendedName>
</protein>
<sequence>MSGTLRPIDLVNQPASYPERYKILQKLVVLLEKLRPNAAGGARKLAVGLEGRVAKTSSSNQSYRFNMSVLFRDLSKHKGDLTKIRIAQKPIVSASRGTQGNLSKAAVMEKLKALLHETAVLEKNGYIMRNVTSENAKDTLLGVHETCVRCNTKFERASIMKRTLCRYHDSKKQFDKASKTYQYPCCGESTVSTSFLRLGCKTHHHHVFKPETAEALSDISEFIKTSKIRGEENVLALDCEMGFTSLGYEMIRLTIVDFFTSETLFDEIVQPLGEIVDLNTQFSGVSKIDKQSSLTFQETMARVLSPKLINANSILIGHGLENDLNVMRIVHQKIIDTAILYSKGRYKNSLKNLAFEFLSRKIQTGEHDSSEDAIATMDVVKIKNGIPIDQKTWD</sequence>
<dbReference type="InterPro" id="IPR013520">
    <property type="entry name" value="Ribonucl_H"/>
</dbReference>